<dbReference type="InterPro" id="IPR036388">
    <property type="entry name" value="WH-like_DNA-bd_sf"/>
</dbReference>
<evidence type="ECO:0000313" key="6">
    <source>
        <dbReference type="EMBL" id="EWT05612.1"/>
    </source>
</evidence>
<keyword evidence="2" id="KW-0597">Phosphoprotein</keyword>
<dbReference type="SUPFAM" id="SSF52172">
    <property type="entry name" value="CheY-like"/>
    <property type="match status" value="1"/>
</dbReference>
<feature type="modified residue" description="4-aspartylphosphate" evidence="2">
    <location>
        <position position="49"/>
    </location>
</feature>
<dbReference type="PROSITE" id="PS50110">
    <property type="entry name" value="RESPONSE_REGULATORY"/>
    <property type="match status" value="1"/>
</dbReference>
<dbReference type="GO" id="GO:0000976">
    <property type="term" value="F:transcription cis-regulatory region binding"/>
    <property type="evidence" value="ECO:0007669"/>
    <property type="project" value="TreeGrafter"/>
</dbReference>
<dbReference type="CDD" id="cd00383">
    <property type="entry name" value="trans_reg_C"/>
    <property type="match status" value="1"/>
</dbReference>
<dbReference type="Pfam" id="PF00486">
    <property type="entry name" value="Trans_reg_C"/>
    <property type="match status" value="1"/>
</dbReference>
<sequence length="242" mass="27035">MLVVEDEPKIRDLLRSYLEHDGLTVLSTGLGAEGITLARHAQPDLLLLDLRLPDVPGEEVAREVRSFSRLPILVLTAKTSSEERIRGLELGADDYVTKPFSPREVVLRVRAILRRTAPAQADNDDGPASYGDGEVVLDEAHRYAVVRGQPVELTTTEWKLLAALASAPRRVFSRYELINRARGYEFDGYERTVDSHVRDLRAKIELDRHHPRILETVVGAGYRFMPRRDPAGPPETAGPTPT</sequence>
<dbReference type="InterPro" id="IPR039420">
    <property type="entry name" value="WalR-like"/>
</dbReference>
<feature type="domain" description="OmpR/PhoB-type" evidence="5">
    <location>
        <begin position="125"/>
        <end position="226"/>
    </location>
</feature>
<dbReference type="EMBL" id="AWQS01000100">
    <property type="protein sequence ID" value="EWT05612.1"/>
    <property type="molecule type" value="Genomic_DNA"/>
</dbReference>
<dbReference type="SMART" id="SM00862">
    <property type="entry name" value="Trans_reg_C"/>
    <property type="match status" value="1"/>
</dbReference>
<dbReference type="Proteomes" id="UP000019494">
    <property type="component" value="Unassembled WGS sequence"/>
</dbReference>
<dbReference type="GO" id="GO:0032993">
    <property type="term" value="C:protein-DNA complex"/>
    <property type="evidence" value="ECO:0007669"/>
    <property type="project" value="TreeGrafter"/>
</dbReference>
<dbReference type="InterPro" id="IPR011006">
    <property type="entry name" value="CheY-like_superfamily"/>
</dbReference>
<evidence type="ECO:0000259" key="4">
    <source>
        <dbReference type="PROSITE" id="PS50110"/>
    </source>
</evidence>
<evidence type="ECO:0000256" key="2">
    <source>
        <dbReference type="PROSITE-ProRule" id="PRU00169"/>
    </source>
</evidence>
<proteinExistence type="predicted"/>
<dbReference type="InterPro" id="IPR016032">
    <property type="entry name" value="Sig_transdc_resp-reg_C-effctor"/>
</dbReference>
<feature type="domain" description="Response regulatory" evidence="4">
    <location>
        <begin position="1"/>
        <end position="113"/>
    </location>
</feature>
<dbReference type="PANTHER" id="PTHR48111">
    <property type="entry name" value="REGULATOR OF RPOS"/>
    <property type="match status" value="1"/>
</dbReference>
<dbReference type="SUPFAM" id="SSF46894">
    <property type="entry name" value="C-terminal effector domain of the bipartite response regulators"/>
    <property type="match status" value="1"/>
</dbReference>
<dbReference type="InterPro" id="IPR001867">
    <property type="entry name" value="OmpR/PhoB-type_DNA-bd"/>
</dbReference>
<dbReference type="SMART" id="SM00448">
    <property type="entry name" value="REC"/>
    <property type="match status" value="1"/>
</dbReference>
<organism evidence="6 7">
    <name type="scientific">Intrasporangium chromatireducens Q5-1</name>
    <dbReference type="NCBI Taxonomy" id="584657"/>
    <lineage>
        <taxon>Bacteria</taxon>
        <taxon>Bacillati</taxon>
        <taxon>Actinomycetota</taxon>
        <taxon>Actinomycetes</taxon>
        <taxon>Micrococcales</taxon>
        <taxon>Intrasporangiaceae</taxon>
        <taxon>Intrasporangium</taxon>
    </lineage>
</organism>
<dbReference type="PROSITE" id="PS51755">
    <property type="entry name" value="OMPR_PHOB"/>
    <property type="match status" value="1"/>
</dbReference>
<name>W9GKG8_9MICO</name>
<dbReference type="Gene3D" id="3.40.50.2300">
    <property type="match status" value="1"/>
</dbReference>
<keyword evidence="7" id="KW-1185">Reference proteome</keyword>
<dbReference type="InterPro" id="IPR001789">
    <property type="entry name" value="Sig_transdc_resp-reg_receiver"/>
</dbReference>
<evidence type="ECO:0000313" key="7">
    <source>
        <dbReference type="Proteomes" id="UP000019494"/>
    </source>
</evidence>
<evidence type="ECO:0000256" key="3">
    <source>
        <dbReference type="PROSITE-ProRule" id="PRU01091"/>
    </source>
</evidence>
<evidence type="ECO:0000259" key="5">
    <source>
        <dbReference type="PROSITE" id="PS51755"/>
    </source>
</evidence>
<dbReference type="AlphaFoldDB" id="W9GKG8"/>
<comment type="caution">
    <text evidence="6">The sequence shown here is derived from an EMBL/GenBank/DDBJ whole genome shotgun (WGS) entry which is preliminary data.</text>
</comment>
<dbReference type="Gene3D" id="6.10.250.690">
    <property type="match status" value="1"/>
</dbReference>
<evidence type="ECO:0000256" key="1">
    <source>
        <dbReference type="ARBA" id="ARBA00023125"/>
    </source>
</evidence>
<dbReference type="GO" id="GO:0005829">
    <property type="term" value="C:cytosol"/>
    <property type="evidence" value="ECO:0007669"/>
    <property type="project" value="TreeGrafter"/>
</dbReference>
<dbReference type="GO" id="GO:0000156">
    <property type="term" value="F:phosphorelay response regulator activity"/>
    <property type="evidence" value="ECO:0007669"/>
    <property type="project" value="TreeGrafter"/>
</dbReference>
<dbReference type="Pfam" id="PF00072">
    <property type="entry name" value="Response_reg"/>
    <property type="match status" value="1"/>
</dbReference>
<feature type="DNA-binding region" description="OmpR/PhoB-type" evidence="3">
    <location>
        <begin position="125"/>
        <end position="226"/>
    </location>
</feature>
<reference evidence="7" key="1">
    <citation type="submission" date="2013-08" db="EMBL/GenBank/DDBJ databases">
        <title>Intrasporangium oryzae NRRL B-24470.</title>
        <authorList>
            <person name="Liu H."/>
            <person name="Wang G."/>
        </authorList>
    </citation>
    <scope>NUCLEOTIDE SEQUENCE [LARGE SCALE GENOMIC DNA]</scope>
    <source>
        <strain evidence="7">Q5-1</strain>
    </source>
</reference>
<keyword evidence="1 3" id="KW-0238">DNA-binding</keyword>
<dbReference type="PANTHER" id="PTHR48111:SF59">
    <property type="entry name" value="TRANSCRIPTIONAL REGULATORY PROTEIN BAER"/>
    <property type="match status" value="1"/>
</dbReference>
<dbReference type="Gene3D" id="1.10.10.10">
    <property type="entry name" value="Winged helix-like DNA-binding domain superfamily/Winged helix DNA-binding domain"/>
    <property type="match status" value="1"/>
</dbReference>
<accession>W9GKG8</accession>
<protein>
    <submittedName>
        <fullName evidence="6">Transcriptional regulator</fullName>
    </submittedName>
</protein>
<dbReference type="GO" id="GO:0006355">
    <property type="term" value="P:regulation of DNA-templated transcription"/>
    <property type="evidence" value="ECO:0007669"/>
    <property type="project" value="InterPro"/>
</dbReference>
<gene>
    <name evidence="6" type="ORF">N864_03655</name>
</gene>